<reference evidence="1 2" key="1">
    <citation type="submission" date="2019-03" db="EMBL/GenBank/DDBJ databases">
        <title>Genomic Encyclopedia of Type Strains, Phase IV (KMG-IV): sequencing the most valuable type-strain genomes for metagenomic binning, comparative biology and taxonomic classification.</title>
        <authorList>
            <person name="Goeker M."/>
        </authorList>
    </citation>
    <scope>NUCLEOTIDE SEQUENCE [LARGE SCALE GENOMIC DNA]</scope>
    <source>
        <strain evidence="1 2">DSM 22958</strain>
    </source>
</reference>
<dbReference type="OrthoDB" id="7597365at2"/>
<dbReference type="InterPro" id="IPR029069">
    <property type="entry name" value="HotDog_dom_sf"/>
</dbReference>
<organism evidence="1 2">
    <name type="scientific">Camelimonas lactis</name>
    <dbReference type="NCBI Taxonomy" id="659006"/>
    <lineage>
        <taxon>Bacteria</taxon>
        <taxon>Pseudomonadati</taxon>
        <taxon>Pseudomonadota</taxon>
        <taxon>Alphaproteobacteria</taxon>
        <taxon>Hyphomicrobiales</taxon>
        <taxon>Chelatococcaceae</taxon>
        <taxon>Camelimonas</taxon>
    </lineage>
</organism>
<evidence type="ECO:0000313" key="1">
    <source>
        <dbReference type="EMBL" id="TCO12392.1"/>
    </source>
</evidence>
<evidence type="ECO:0000313" key="2">
    <source>
        <dbReference type="Proteomes" id="UP000294881"/>
    </source>
</evidence>
<keyword evidence="2" id="KW-1185">Reference proteome</keyword>
<dbReference type="Proteomes" id="UP000294881">
    <property type="component" value="Unassembled WGS sequence"/>
</dbReference>
<dbReference type="PANTHER" id="PTHR31793:SF2">
    <property type="entry name" value="BLR1345 PROTEIN"/>
    <property type="match status" value="1"/>
</dbReference>
<dbReference type="EMBL" id="SLWL01000009">
    <property type="protein sequence ID" value="TCO12392.1"/>
    <property type="molecule type" value="Genomic_DNA"/>
</dbReference>
<dbReference type="SUPFAM" id="SSF54637">
    <property type="entry name" value="Thioesterase/thiol ester dehydrase-isomerase"/>
    <property type="match status" value="2"/>
</dbReference>
<protein>
    <submittedName>
        <fullName evidence="1">Acyl-CoA thioesterase FadM</fullName>
    </submittedName>
</protein>
<dbReference type="AlphaFoldDB" id="A0A4R2GR09"/>
<comment type="caution">
    <text evidence="1">The sequence shown here is derived from an EMBL/GenBank/DDBJ whole genome shotgun (WGS) entry which is preliminary data.</text>
</comment>
<dbReference type="PANTHER" id="PTHR31793">
    <property type="entry name" value="4-HYDROXYBENZOYL-COA THIOESTERASE FAMILY MEMBER"/>
    <property type="match status" value="1"/>
</dbReference>
<dbReference type="CDD" id="cd00586">
    <property type="entry name" value="4HBT"/>
    <property type="match status" value="1"/>
</dbReference>
<dbReference type="RefSeq" id="WP_132007464.1">
    <property type="nucleotide sequence ID" value="NZ_JBHUNN010000002.1"/>
</dbReference>
<proteinExistence type="predicted"/>
<sequence>MTDKWISGCRNGVNAWECDENNHLNVRFYMTRLAQTMGFVAHALEVPAGCALSPATHHIRYRRELNTGDMADFRTRVIEVRDSSVVLHHELRCAGEIATSFISIDRQIDRTTGASVPWSARQRELMAGFAGALPEHDAPRSVAFEEPRRPLDLGEARARGLVEVYRGMVQPWDCDVSGRMATEQVMGRFSDGVGNLFAHMGIDVADLLASHRGSVVVENRLTYNDMPGPGELIVSHSQVVEFLGKTMRFSHGMYNAATGRRIAASEVIVAILDHNSRRAVALSDAERARVEQRLTPLD</sequence>
<dbReference type="InterPro" id="IPR050563">
    <property type="entry name" value="4-hydroxybenzoyl-CoA_TE"/>
</dbReference>
<name>A0A4R2GR09_9HYPH</name>
<dbReference type="Gene3D" id="3.10.129.10">
    <property type="entry name" value="Hotdog Thioesterase"/>
    <property type="match status" value="2"/>
</dbReference>
<dbReference type="GO" id="GO:0047617">
    <property type="term" value="F:fatty acyl-CoA hydrolase activity"/>
    <property type="evidence" value="ECO:0007669"/>
    <property type="project" value="TreeGrafter"/>
</dbReference>
<gene>
    <name evidence="1" type="ORF">EV666_10938</name>
</gene>
<accession>A0A4R2GR09</accession>
<dbReference type="Pfam" id="PF13279">
    <property type="entry name" value="4HBT_2"/>
    <property type="match status" value="2"/>
</dbReference>